<dbReference type="InterPro" id="IPR036393">
    <property type="entry name" value="AceGlu_kinase-like_sf"/>
</dbReference>
<organism evidence="2 3">
    <name type="scientific">Candidatus Thiodictyon syntrophicum</name>
    <dbReference type="NCBI Taxonomy" id="1166950"/>
    <lineage>
        <taxon>Bacteria</taxon>
        <taxon>Pseudomonadati</taxon>
        <taxon>Pseudomonadota</taxon>
        <taxon>Gammaproteobacteria</taxon>
        <taxon>Chromatiales</taxon>
        <taxon>Chromatiaceae</taxon>
        <taxon>Thiodictyon</taxon>
    </lineage>
</organism>
<reference evidence="2 3" key="1">
    <citation type="submission" date="2017-03" db="EMBL/GenBank/DDBJ databases">
        <title>Complete genome sequence of Candidatus 'Thiodictyon syntrophicum' sp. nov. strain Cad16T, a photolithoautotroph purple sulfur bacterium isolated from an alpine meromictic lake.</title>
        <authorList>
            <person name="Luedin S.M."/>
            <person name="Pothier J.F."/>
            <person name="Danza F."/>
            <person name="Storelli N."/>
            <person name="Wittwer M."/>
            <person name="Tonolla M."/>
        </authorList>
    </citation>
    <scope>NUCLEOTIDE SEQUENCE [LARGE SCALE GENOMIC DNA]</scope>
    <source>
        <strain evidence="2 3">Cad16T</strain>
        <plasmid evidence="3">Plasmid pts485</plasmid>
    </source>
</reference>
<keyword evidence="3" id="KW-1185">Reference proteome</keyword>
<keyword evidence="2" id="KW-0614">Plasmid</keyword>
<dbReference type="AlphaFoldDB" id="A0A2K8UIU3"/>
<evidence type="ECO:0000259" key="1">
    <source>
        <dbReference type="Pfam" id="PF00696"/>
    </source>
</evidence>
<dbReference type="Gene3D" id="3.40.1160.10">
    <property type="entry name" value="Acetylglutamate kinase-like"/>
    <property type="match status" value="1"/>
</dbReference>
<dbReference type="SUPFAM" id="SSF53633">
    <property type="entry name" value="Carbamate kinase-like"/>
    <property type="match status" value="1"/>
</dbReference>
<sequence length="209" mass="22114">MWIVKLGGSLTASKHLRAWLAALAGRHDVVVVPGGGPFADQVRRVQRAMGFDNATAHELALLAMEQYGRALCALQPGLAPAASLSEIRASAYCGLTPVWLPYSLAMAEPDLPRTWDLTSDSLAGWLGEQLQAQALVLVKVAPLRPGPVALDTLIRNAIVDPLLESFTDSGRLPVYLLGDADAPALDDLLAGRPGRAVIAQGQSPERPAV</sequence>
<dbReference type="Pfam" id="PF00696">
    <property type="entry name" value="AA_kinase"/>
    <property type="match status" value="1"/>
</dbReference>
<proteinExistence type="predicted"/>
<feature type="domain" description="Aspartate/glutamate/uridylate kinase" evidence="1">
    <location>
        <begin position="2"/>
        <end position="138"/>
    </location>
</feature>
<dbReference type="RefSeq" id="WP_100923116.1">
    <property type="nucleotide sequence ID" value="NZ_CP020372.1"/>
</dbReference>
<dbReference type="EMBL" id="CP020372">
    <property type="protein sequence ID" value="AUB85493.1"/>
    <property type="molecule type" value="Genomic_DNA"/>
</dbReference>
<dbReference type="OrthoDB" id="8526978at2"/>
<dbReference type="InterPro" id="IPR001048">
    <property type="entry name" value="Asp/Glu/Uridylate_kinase"/>
</dbReference>
<dbReference type="KEGG" id="tsy:THSYN_31740"/>
<evidence type="ECO:0000313" key="3">
    <source>
        <dbReference type="Proteomes" id="UP000232638"/>
    </source>
</evidence>
<accession>A0A2K8UIU3</accession>
<dbReference type="Proteomes" id="UP000232638">
    <property type="component" value="Plasmid pTs485"/>
</dbReference>
<gene>
    <name evidence="2" type="ORF">THSYN_31740</name>
</gene>
<name>A0A2K8UIU3_9GAMM</name>
<protein>
    <recommendedName>
        <fullName evidence="1">Aspartate/glutamate/uridylate kinase domain-containing protein</fullName>
    </recommendedName>
</protein>
<evidence type="ECO:0000313" key="2">
    <source>
        <dbReference type="EMBL" id="AUB85493.1"/>
    </source>
</evidence>
<geneLocation type="plasmid" evidence="3">
    <name>pts485</name>
</geneLocation>